<evidence type="ECO:0000313" key="7">
    <source>
        <dbReference type="Proteomes" id="UP000663854"/>
    </source>
</evidence>
<evidence type="ECO:0000313" key="5">
    <source>
        <dbReference type="EMBL" id="CAF1368347.1"/>
    </source>
</evidence>
<evidence type="ECO:0000256" key="2">
    <source>
        <dbReference type="ARBA" id="ARBA00023157"/>
    </source>
</evidence>
<protein>
    <recommendedName>
        <fullName evidence="4">Apple domain-containing protein</fullName>
    </recommendedName>
</protein>
<dbReference type="Pfam" id="PF01436">
    <property type="entry name" value="NHL"/>
    <property type="match status" value="2"/>
</dbReference>
<gene>
    <name evidence="6" type="ORF">JXQ802_LOCUS49317</name>
    <name evidence="5" type="ORF">PYM288_LOCUS33229</name>
</gene>
<keyword evidence="2" id="KW-1015">Disulfide bond</keyword>
<dbReference type="InterPro" id="IPR001258">
    <property type="entry name" value="NHL_repeat"/>
</dbReference>
<sequence>MRKDNWDIPGNNILSSPIKQPDYASCCSQCQATSGCIAFTYSPLSQRCSLKKSMGTGGNATGDSISGYYFYPLRGSSIDIHPNAQWQQDGITVAGGNGKGNSLNQFSLPWGLYVDDDETIYVADYENHRIMKWGSGATSGQVVAGGNGKGNGDNQLSYPYDVIVDKERDYLIICDSLNKRVVRWPRLDGTSGETIISNIGCWGLTMDEYGSLYVVDDDNNAVRRYKIGDAEGTVVAGGNGRGNLLNQFNGPRYVFVDRHYSVYVCERNNNRTMKWAEGEKLGIIVAGSAESGNDLRQLAIPKGVVVDQFDTVYVVDDGNNRIMRWPKAATEGSIIIGGNNIGSGSNQLSGPVGLSFDRHGNLYVVDWGNDRVQKFQIT</sequence>
<organism evidence="5 7">
    <name type="scientific">Rotaria sordida</name>
    <dbReference type="NCBI Taxonomy" id="392033"/>
    <lineage>
        <taxon>Eukaryota</taxon>
        <taxon>Metazoa</taxon>
        <taxon>Spiralia</taxon>
        <taxon>Gnathifera</taxon>
        <taxon>Rotifera</taxon>
        <taxon>Eurotatoria</taxon>
        <taxon>Bdelloidea</taxon>
        <taxon>Philodinida</taxon>
        <taxon>Philodinidae</taxon>
        <taxon>Rotaria</taxon>
    </lineage>
</organism>
<dbReference type="CDD" id="cd05819">
    <property type="entry name" value="NHL"/>
    <property type="match status" value="1"/>
</dbReference>
<proteinExistence type="predicted"/>
<accession>A0A815IRF1</accession>
<dbReference type="Pfam" id="PF14295">
    <property type="entry name" value="PAN_4"/>
    <property type="match status" value="1"/>
</dbReference>
<evidence type="ECO:0000256" key="3">
    <source>
        <dbReference type="PROSITE-ProRule" id="PRU00504"/>
    </source>
</evidence>
<dbReference type="InterPro" id="IPR003609">
    <property type="entry name" value="Pan_app"/>
</dbReference>
<dbReference type="EMBL" id="CAJNOH010004392">
    <property type="protein sequence ID" value="CAF1368347.1"/>
    <property type="molecule type" value="Genomic_DNA"/>
</dbReference>
<comment type="caution">
    <text evidence="5">The sequence shown here is derived from an EMBL/GenBank/DDBJ whole genome shotgun (WGS) entry which is preliminary data.</text>
</comment>
<dbReference type="GO" id="GO:0006508">
    <property type="term" value="P:proteolysis"/>
    <property type="evidence" value="ECO:0007669"/>
    <property type="project" value="InterPro"/>
</dbReference>
<dbReference type="PANTHER" id="PTHR24104">
    <property type="entry name" value="E3 UBIQUITIN-PROTEIN LIGASE NHLRC1-RELATED"/>
    <property type="match status" value="1"/>
</dbReference>
<dbReference type="Proteomes" id="UP000663854">
    <property type="component" value="Unassembled WGS sequence"/>
</dbReference>
<dbReference type="Gene3D" id="3.50.4.10">
    <property type="entry name" value="Hepatocyte Growth Factor"/>
    <property type="match status" value="1"/>
</dbReference>
<dbReference type="Gene3D" id="2.120.10.30">
    <property type="entry name" value="TolB, C-terminal domain"/>
    <property type="match status" value="1"/>
</dbReference>
<evidence type="ECO:0000256" key="1">
    <source>
        <dbReference type="ARBA" id="ARBA00022737"/>
    </source>
</evidence>
<name>A0A815IRF1_9BILA</name>
<evidence type="ECO:0000313" key="8">
    <source>
        <dbReference type="Proteomes" id="UP000663870"/>
    </source>
</evidence>
<dbReference type="SUPFAM" id="SSF101898">
    <property type="entry name" value="NHL repeat"/>
    <property type="match status" value="1"/>
</dbReference>
<dbReference type="CDD" id="cd01100">
    <property type="entry name" value="APPLE_Factor_XI_like"/>
    <property type="match status" value="1"/>
</dbReference>
<reference evidence="5" key="1">
    <citation type="submission" date="2021-02" db="EMBL/GenBank/DDBJ databases">
        <authorList>
            <person name="Nowell W R."/>
        </authorList>
    </citation>
    <scope>NUCLEOTIDE SEQUENCE</scope>
</reference>
<dbReference type="InterPro" id="IPR050952">
    <property type="entry name" value="TRIM-NHL_E3_ligases"/>
</dbReference>
<feature type="repeat" description="NHL" evidence="3">
    <location>
        <begin position="341"/>
        <end position="378"/>
    </location>
</feature>
<dbReference type="PROSITE" id="PS51125">
    <property type="entry name" value="NHL"/>
    <property type="match status" value="2"/>
</dbReference>
<dbReference type="InterPro" id="IPR011042">
    <property type="entry name" value="6-blade_b-propeller_TolB-like"/>
</dbReference>
<evidence type="ECO:0000313" key="6">
    <source>
        <dbReference type="EMBL" id="CAF1610285.1"/>
    </source>
</evidence>
<feature type="repeat" description="NHL" evidence="3">
    <location>
        <begin position="99"/>
        <end position="136"/>
    </location>
</feature>
<dbReference type="GO" id="GO:0005576">
    <property type="term" value="C:extracellular region"/>
    <property type="evidence" value="ECO:0007669"/>
    <property type="project" value="InterPro"/>
</dbReference>
<feature type="domain" description="Apple" evidence="4">
    <location>
        <begin position="1"/>
        <end position="76"/>
    </location>
</feature>
<dbReference type="EMBL" id="CAJNOL010005815">
    <property type="protein sequence ID" value="CAF1610285.1"/>
    <property type="molecule type" value="Genomic_DNA"/>
</dbReference>
<dbReference type="SMART" id="SM00223">
    <property type="entry name" value="APPLE"/>
    <property type="match status" value="1"/>
</dbReference>
<keyword evidence="1" id="KW-0677">Repeat</keyword>
<dbReference type="Gene3D" id="2.40.10.500">
    <property type="match status" value="2"/>
</dbReference>
<keyword evidence="8" id="KW-1185">Reference proteome</keyword>
<dbReference type="InterPro" id="IPR000177">
    <property type="entry name" value="Apple"/>
</dbReference>
<dbReference type="Proteomes" id="UP000663870">
    <property type="component" value="Unassembled WGS sequence"/>
</dbReference>
<evidence type="ECO:0000259" key="4">
    <source>
        <dbReference type="SMART" id="SM00223"/>
    </source>
</evidence>
<dbReference type="AlphaFoldDB" id="A0A815IRF1"/>